<organism evidence="2 3">
    <name type="scientific">Agromyces cerinus subsp. cerinus</name>
    <dbReference type="NCBI Taxonomy" id="232089"/>
    <lineage>
        <taxon>Bacteria</taxon>
        <taxon>Bacillati</taxon>
        <taxon>Actinomycetota</taxon>
        <taxon>Actinomycetes</taxon>
        <taxon>Micrococcales</taxon>
        <taxon>Microbacteriaceae</taxon>
        <taxon>Agromyces</taxon>
    </lineage>
</organism>
<evidence type="ECO:0000259" key="1">
    <source>
        <dbReference type="Pfam" id="PF07969"/>
    </source>
</evidence>
<dbReference type="STRING" id="232089.SAMN05443544_0082"/>
<evidence type="ECO:0000313" key="3">
    <source>
        <dbReference type="Proteomes" id="UP000184699"/>
    </source>
</evidence>
<sequence>MSILIRNAIVVDAAGAGAGASDVVVDGERIARIGPATSDDARDAAHAHVIDGRGRLLMPGFVDAHSHADGALFDPDVQLALLRQGVTTVIGGQDGVSYAPGDGAYATEYFAAINGGHPSYRGGGIAALLAAYDGTTAVNAGVLVPAGTVRFVVSGRSTDAASPDELDRMRVLVADGLADGALGLSTGLDYVPGIFADTAELAALAGPVADAGAVYVSHMRGGYEANSAAGIAEMAAIARETGARIHVSHFHAEPHLVRELLAELERDGVDATFDAYPYTRGCSILAMPILPASLTVRPGSEVVAELADPAARARLRREWFPTITRSAGLGPEWPSMLTLAHVAAPDYDWAHGLTIAQGAAEASGRSGTSIDAIDFALDVLVASRLEVNVVMAVQRERSDAGLAEILSHRAAIGGSDGIFIGRHPHPRARGSFSRYLAMLVREQAALGWADAAALVSSRAAARFGLGDRGAVREGFVADLVLVDPDAVRATASYVEPLGLAVGIDDVLVAGVPVLAGGALTGATPGRGIRRGGITTDVAAVDTAALEEA</sequence>
<dbReference type="InterPro" id="IPR013108">
    <property type="entry name" value="Amidohydro_3"/>
</dbReference>
<proteinExistence type="predicted"/>
<dbReference type="Pfam" id="PF07969">
    <property type="entry name" value="Amidohydro_3"/>
    <property type="match status" value="2"/>
</dbReference>
<feature type="domain" description="Amidohydrolase 3" evidence="1">
    <location>
        <begin position="49"/>
        <end position="254"/>
    </location>
</feature>
<evidence type="ECO:0000313" key="2">
    <source>
        <dbReference type="EMBL" id="SIN69010.1"/>
    </source>
</evidence>
<gene>
    <name evidence="2" type="ORF">SAMN05443544_0082</name>
</gene>
<dbReference type="AlphaFoldDB" id="A0A1N6DDW1"/>
<dbReference type="SUPFAM" id="SSF51338">
    <property type="entry name" value="Composite domain of metallo-dependent hydrolases"/>
    <property type="match status" value="2"/>
</dbReference>
<dbReference type="InterPro" id="IPR050378">
    <property type="entry name" value="Metallo-dep_Hydrolases_sf"/>
</dbReference>
<reference evidence="3" key="1">
    <citation type="submission" date="2016-11" db="EMBL/GenBank/DDBJ databases">
        <authorList>
            <person name="Varghese N."/>
            <person name="Submissions S."/>
        </authorList>
    </citation>
    <scope>NUCLEOTIDE SEQUENCE [LARGE SCALE GENOMIC DNA]</scope>
    <source>
        <strain evidence="3">DSM 8595</strain>
    </source>
</reference>
<keyword evidence="3" id="KW-1185">Reference proteome</keyword>
<protein>
    <submittedName>
        <fullName evidence="2">N-acyl-D-amino-acid deacylase</fullName>
    </submittedName>
</protein>
<dbReference type="Proteomes" id="UP000184699">
    <property type="component" value="Unassembled WGS sequence"/>
</dbReference>
<accession>A0A1N6DDW1</accession>
<dbReference type="SUPFAM" id="SSF51556">
    <property type="entry name" value="Metallo-dependent hydrolases"/>
    <property type="match status" value="1"/>
</dbReference>
<feature type="domain" description="Amidohydrolase 3" evidence="1">
    <location>
        <begin position="400"/>
        <end position="513"/>
    </location>
</feature>
<dbReference type="InterPro" id="IPR032466">
    <property type="entry name" value="Metal_Hydrolase"/>
</dbReference>
<dbReference type="EMBL" id="FSRJ01000001">
    <property type="protein sequence ID" value="SIN69010.1"/>
    <property type="molecule type" value="Genomic_DNA"/>
</dbReference>
<dbReference type="Gene3D" id="3.20.20.140">
    <property type="entry name" value="Metal-dependent hydrolases"/>
    <property type="match status" value="2"/>
</dbReference>
<name>A0A1N6DDW1_9MICO</name>
<dbReference type="PANTHER" id="PTHR11647:SF1">
    <property type="entry name" value="COLLAPSIN RESPONSE MEDIATOR PROTEIN"/>
    <property type="match status" value="1"/>
</dbReference>
<dbReference type="RefSeq" id="WP_074258441.1">
    <property type="nucleotide sequence ID" value="NZ_FSRJ01000001.1"/>
</dbReference>
<dbReference type="InterPro" id="IPR011059">
    <property type="entry name" value="Metal-dep_hydrolase_composite"/>
</dbReference>
<dbReference type="GO" id="GO:0016810">
    <property type="term" value="F:hydrolase activity, acting on carbon-nitrogen (but not peptide) bonds"/>
    <property type="evidence" value="ECO:0007669"/>
    <property type="project" value="InterPro"/>
</dbReference>
<dbReference type="PANTHER" id="PTHR11647">
    <property type="entry name" value="HYDRANTOINASE/DIHYDROPYRIMIDINASE FAMILY MEMBER"/>
    <property type="match status" value="1"/>
</dbReference>